<name>A0A5C6QM46_9GAMM</name>
<dbReference type="EMBL" id="VOLR01000009">
    <property type="protein sequence ID" value="TWX60290.1"/>
    <property type="molecule type" value="Genomic_DNA"/>
</dbReference>
<feature type="chain" id="PRO_5022879873" description="Chalcone isomerase domain-containing protein" evidence="1">
    <location>
        <begin position="25"/>
        <end position="186"/>
    </location>
</feature>
<feature type="domain" description="Chalcone isomerase" evidence="2">
    <location>
        <begin position="79"/>
        <end position="181"/>
    </location>
</feature>
<accession>A0A5C6QM46</accession>
<dbReference type="AlphaFoldDB" id="A0A5C6QM46"/>
<dbReference type="Proteomes" id="UP000321917">
    <property type="component" value="Unassembled WGS sequence"/>
</dbReference>
<evidence type="ECO:0000256" key="1">
    <source>
        <dbReference type="SAM" id="SignalP"/>
    </source>
</evidence>
<evidence type="ECO:0000313" key="3">
    <source>
        <dbReference type="EMBL" id="TWX60290.1"/>
    </source>
</evidence>
<dbReference type="RefSeq" id="WP_146799207.1">
    <property type="nucleotide sequence ID" value="NZ_VOLP01000010.1"/>
</dbReference>
<evidence type="ECO:0000313" key="5">
    <source>
        <dbReference type="Proteomes" id="UP000321525"/>
    </source>
</evidence>
<reference evidence="4 6" key="1">
    <citation type="submission" date="2019-07" db="EMBL/GenBank/DDBJ databases">
        <title>Genomes of sea-ice associated Colwellia species.</title>
        <authorList>
            <person name="Bowman J.P."/>
        </authorList>
    </citation>
    <scope>NUCLEOTIDE SEQUENCE [LARGE SCALE GENOMIC DNA]</scope>
    <source>
        <strain evidence="3 5">ACAM 607</strain>
        <strain evidence="4 6">IC036</strain>
    </source>
</reference>
<dbReference type="EMBL" id="VOLQ01000006">
    <property type="protein sequence ID" value="TWX70045.1"/>
    <property type="molecule type" value="Genomic_DNA"/>
</dbReference>
<sequence length="186" mass="21911">MFKFYARLIVIIMLQQFITVQVLATDDIKPDTLDNILKEQVYIPVGETTFSVLFWDLYKSKLLTTSGKYPLKSTNEKLLYQINYLTDISSEDLIERTVEQWQHLGVPRINFQHYLPMLEKMWPDIKEGDSLSLYVINNKSTFYFNNNIIGKIDQQEFSQLFLDIWLSTNTSEPKLRLELLGINKDE</sequence>
<gene>
    <name evidence="3" type="ORF">ESZ26_07905</name>
    <name evidence="4" type="ORF">ESZ27_04595</name>
</gene>
<dbReference type="Proteomes" id="UP000321525">
    <property type="component" value="Unassembled WGS sequence"/>
</dbReference>
<feature type="signal peptide" evidence="1">
    <location>
        <begin position="1"/>
        <end position="24"/>
    </location>
</feature>
<proteinExistence type="predicted"/>
<comment type="caution">
    <text evidence="4">The sequence shown here is derived from an EMBL/GenBank/DDBJ whole genome shotgun (WGS) entry which is preliminary data.</text>
</comment>
<dbReference type="OrthoDB" id="8527419at2"/>
<evidence type="ECO:0000313" key="4">
    <source>
        <dbReference type="EMBL" id="TWX70045.1"/>
    </source>
</evidence>
<dbReference type="InterPro" id="IPR016087">
    <property type="entry name" value="Chalcone_isomerase"/>
</dbReference>
<organism evidence="4 6">
    <name type="scientific">Colwellia hornerae</name>
    <dbReference type="NCBI Taxonomy" id="89402"/>
    <lineage>
        <taxon>Bacteria</taxon>
        <taxon>Pseudomonadati</taxon>
        <taxon>Pseudomonadota</taxon>
        <taxon>Gammaproteobacteria</taxon>
        <taxon>Alteromonadales</taxon>
        <taxon>Colwelliaceae</taxon>
        <taxon>Colwellia</taxon>
    </lineage>
</organism>
<keyword evidence="5" id="KW-1185">Reference proteome</keyword>
<keyword evidence="1" id="KW-0732">Signal</keyword>
<evidence type="ECO:0000313" key="6">
    <source>
        <dbReference type="Proteomes" id="UP000321917"/>
    </source>
</evidence>
<evidence type="ECO:0000259" key="2">
    <source>
        <dbReference type="Pfam" id="PF16036"/>
    </source>
</evidence>
<dbReference type="Pfam" id="PF16036">
    <property type="entry name" value="Chalcone_3"/>
    <property type="match status" value="1"/>
</dbReference>
<protein>
    <recommendedName>
        <fullName evidence="2">Chalcone isomerase domain-containing protein</fullName>
    </recommendedName>
</protein>